<comment type="caution">
    <text evidence="2">The sequence shown here is derived from an EMBL/GenBank/DDBJ whole genome shotgun (WGS) entry which is preliminary data.</text>
</comment>
<dbReference type="GeneID" id="27674221"/>
<name>A0A0A2JHN5_PENEN</name>
<evidence type="ECO:0000313" key="3">
    <source>
        <dbReference type="Proteomes" id="UP000030143"/>
    </source>
</evidence>
<keyword evidence="3" id="KW-1185">Reference proteome</keyword>
<sequence>MQSSRGETWRSSRKPSAIQDSATESAKQAIEGFSQKGHARRPGSLVVTSYLEKTENSGQDKALSWKTASWYSLGEDWSIAIIGNPYTSKRPDDHHPLSPRWPIIDSKAQNKLVSRRVVSGILALLALNKKRATGTISDGDPSLHCMFYQSSPARTLTSSSRCQTM</sequence>
<evidence type="ECO:0000256" key="1">
    <source>
        <dbReference type="SAM" id="MobiDB-lite"/>
    </source>
</evidence>
<gene>
    <name evidence="2" type="ORF">PEX2_015260</name>
</gene>
<dbReference type="EMBL" id="JQFZ01000028">
    <property type="protein sequence ID" value="KGO61847.1"/>
    <property type="molecule type" value="Genomic_DNA"/>
</dbReference>
<organism evidence="2 3">
    <name type="scientific">Penicillium expansum</name>
    <name type="common">Blue mold rot fungus</name>
    <dbReference type="NCBI Taxonomy" id="27334"/>
    <lineage>
        <taxon>Eukaryota</taxon>
        <taxon>Fungi</taxon>
        <taxon>Dikarya</taxon>
        <taxon>Ascomycota</taxon>
        <taxon>Pezizomycotina</taxon>
        <taxon>Eurotiomycetes</taxon>
        <taxon>Eurotiomycetidae</taxon>
        <taxon>Eurotiales</taxon>
        <taxon>Aspergillaceae</taxon>
        <taxon>Penicillium</taxon>
    </lineage>
</organism>
<feature type="region of interest" description="Disordered" evidence="1">
    <location>
        <begin position="1"/>
        <end position="42"/>
    </location>
</feature>
<proteinExistence type="predicted"/>
<dbReference type="RefSeq" id="XP_016602534.1">
    <property type="nucleotide sequence ID" value="XM_016738802.1"/>
</dbReference>
<protein>
    <submittedName>
        <fullName evidence="2">Uncharacterized protein</fullName>
    </submittedName>
</protein>
<dbReference type="Proteomes" id="UP000030143">
    <property type="component" value="Unassembled WGS sequence"/>
</dbReference>
<evidence type="ECO:0000313" key="2">
    <source>
        <dbReference type="EMBL" id="KGO61847.1"/>
    </source>
</evidence>
<reference evidence="2 3" key="1">
    <citation type="journal article" date="2015" name="Mol. Plant Microbe Interact.">
        <title>Genome, transcriptome, and functional analyses of Penicillium expansum provide new insights into secondary metabolism and pathogenicity.</title>
        <authorList>
            <person name="Ballester A.R."/>
            <person name="Marcet-Houben M."/>
            <person name="Levin E."/>
            <person name="Sela N."/>
            <person name="Selma-Lazaro C."/>
            <person name="Carmona L."/>
            <person name="Wisniewski M."/>
            <person name="Droby S."/>
            <person name="Gonzalez-Candelas L."/>
            <person name="Gabaldon T."/>
        </authorList>
    </citation>
    <scope>NUCLEOTIDE SEQUENCE [LARGE SCALE GENOMIC DNA]</scope>
    <source>
        <strain evidence="2 3">MD-8</strain>
    </source>
</reference>
<dbReference type="AlphaFoldDB" id="A0A0A2JHN5"/>
<accession>A0A0A2JHN5</accession>
<dbReference type="VEuPathDB" id="FungiDB:PEXP_087490"/>
<dbReference type="HOGENOM" id="CLU_1611341_0_0_1"/>